<dbReference type="InterPro" id="IPR036388">
    <property type="entry name" value="WH-like_DNA-bd_sf"/>
</dbReference>
<dbReference type="GO" id="GO:0019867">
    <property type="term" value="C:outer membrane"/>
    <property type="evidence" value="ECO:0007669"/>
    <property type="project" value="InterPro"/>
</dbReference>
<dbReference type="PROSITE" id="PS51688">
    <property type="entry name" value="ICA"/>
    <property type="match status" value="1"/>
</dbReference>
<name>A0A2A8CXQ2_9BACT</name>
<gene>
    <name evidence="4" type="ORF">CRI94_10955</name>
</gene>
<dbReference type="Pfam" id="PF05658">
    <property type="entry name" value="YadA_head"/>
    <property type="match status" value="2"/>
</dbReference>
<feature type="transmembrane region" description="Helical" evidence="2">
    <location>
        <begin position="440"/>
        <end position="458"/>
    </location>
</feature>
<dbReference type="Pfam" id="PF13884">
    <property type="entry name" value="Peptidase_S74"/>
    <property type="match status" value="1"/>
</dbReference>
<evidence type="ECO:0000256" key="2">
    <source>
        <dbReference type="SAM" id="Phobius"/>
    </source>
</evidence>
<accession>A0A2A8CXQ2</accession>
<keyword evidence="2" id="KW-0472">Membrane</keyword>
<dbReference type="CDD" id="cd12820">
    <property type="entry name" value="LbR_YadA-like"/>
    <property type="match status" value="1"/>
</dbReference>
<feature type="domain" description="Peptidase S74" evidence="3">
    <location>
        <begin position="311"/>
        <end position="404"/>
    </location>
</feature>
<dbReference type="OrthoDB" id="644207at2"/>
<feature type="coiled-coil region" evidence="1">
    <location>
        <begin position="390"/>
        <end position="427"/>
    </location>
</feature>
<keyword evidence="1" id="KW-0175">Coiled coil</keyword>
<dbReference type="EMBL" id="PDEQ01000005">
    <property type="protein sequence ID" value="PEN13158.1"/>
    <property type="molecule type" value="Genomic_DNA"/>
</dbReference>
<dbReference type="Gene3D" id="1.10.10.10">
    <property type="entry name" value="Winged helix-like DNA-binding domain superfamily/Winged helix DNA-binding domain"/>
    <property type="match status" value="1"/>
</dbReference>
<keyword evidence="2" id="KW-0812">Transmembrane</keyword>
<dbReference type="SUPFAM" id="SSF101967">
    <property type="entry name" value="Adhesin YadA, collagen-binding domain"/>
    <property type="match status" value="1"/>
</dbReference>
<comment type="caution">
    <text evidence="4">The sequence shown here is derived from an EMBL/GenBank/DDBJ whole genome shotgun (WGS) entry which is preliminary data.</text>
</comment>
<keyword evidence="5" id="KW-1185">Reference proteome</keyword>
<keyword evidence="2" id="KW-1133">Transmembrane helix</keyword>
<evidence type="ECO:0000313" key="5">
    <source>
        <dbReference type="Proteomes" id="UP000220102"/>
    </source>
</evidence>
<evidence type="ECO:0000259" key="3">
    <source>
        <dbReference type="PROSITE" id="PS51688"/>
    </source>
</evidence>
<dbReference type="Gene3D" id="2.150.10.10">
    <property type="entry name" value="Serralysin-like metalloprotease, C-terminal"/>
    <property type="match status" value="1"/>
</dbReference>
<dbReference type="InterPro" id="IPR030392">
    <property type="entry name" value="S74_ICA"/>
</dbReference>
<dbReference type="InterPro" id="IPR008640">
    <property type="entry name" value="Adhesin_Head_dom"/>
</dbReference>
<reference evidence="4 5" key="1">
    <citation type="submission" date="2017-10" db="EMBL/GenBank/DDBJ databases">
        <title>Draft genome of Longibacter Salinarum.</title>
        <authorList>
            <person name="Goh K.M."/>
            <person name="Shamsir M.S."/>
            <person name="Lim S.W."/>
        </authorList>
    </citation>
    <scope>NUCLEOTIDE SEQUENCE [LARGE SCALE GENOMIC DNA]</scope>
    <source>
        <strain evidence="4 5">KCTC 52045</strain>
    </source>
</reference>
<proteinExistence type="predicted"/>
<dbReference type="InterPro" id="IPR011049">
    <property type="entry name" value="Serralysin-like_metalloprot_C"/>
</dbReference>
<dbReference type="AlphaFoldDB" id="A0A2A8CXQ2"/>
<sequence length="462" mass="48437">MVLVLVPLRCRSVTSFELLRLPIMTSLGTRLPSRRLLTDGPICGPLLAVLAIVLLCSVPAQAQSPSPVTTIQNDNGDTRLQVNVDGGLLVPGAFGSATPADSIPTTGQGTRLMWYPAKAAVRAGRVFDIDPLIAPDYNVFWDPPNVGDYSAAFGVNTKASGIASMAAGNRTEATGEHSVAIGGPGQSESEITSASGEAAIAMGSFATASGDYSVAMNRETRATAEAAVAMGNFSRATAFAATAVGLRTTAATANSLTIGASNDKNRGNDDSDPFTGPLFVAGNGTPGTPSDALVLYPSGDMTISGSLTESSDRRLKSSIQPLGDGALQKLSRLRPVRFQFKNQSTHPAGDQIGLIAQDVQKEFPALVSGKEDDHLSLSYSKLTAVLIKGMQEQQSTIDSLEQRLQRVEKEQQELAHLKERMARLESETGHSFLAGLTKSGTGLLAVLVVGLLGAGLFVRRRL</sequence>
<protein>
    <recommendedName>
        <fullName evidence="3">Peptidase S74 domain-containing protein</fullName>
    </recommendedName>
</protein>
<dbReference type="Proteomes" id="UP000220102">
    <property type="component" value="Unassembled WGS sequence"/>
</dbReference>
<evidence type="ECO:0000256" key="1">
    <source>
        <dbReference type="SAM" id="Coils"/>
    </source>
</evidence>
<organism evidence="4 5">
    <name type="scientific">Longibacter salinarum</name>
    <dbReference type="NCBI Taxonomy" id="1850348"/>
    <lineage>
        <taxon>Bacteria</taxon>
        <taxon>Pseudomonadati</taxon>
        <taxon>Rhodothermota</taxon>
        <taxon>Rhodothermia</taxon>
        <taxon>Rhodothermales</taxon>
        <taxon>Salisaetaceae</taxon>
        <taxon>Longibacter</taxon>
    </lineage>
</organism>
<evidence type="ECO:0000313" key="4">
    <source>
        <dbReference type="EMBL" id="PEN13158.1"/>
    </source>
</evidence>